<dbReference type="PROSITE" id="PS50893">
    <property type="entry name" value="ABC_TRANSPORTER_2"/>
    <property type="match status" value="1"/>
</dbReference>
<evidence type="ECO:0000256" key="3">
    <source>
        <dbReference type="ARBA" id="ARBA00022741"/>
    </source>
</evidence>
<dbReference type="RefSeq" id="WP_191280095.1">
    <property type="nucleotide sequence ID" value="NZ_BNAD01000008.1"/>
</dbReference>
<evidence type="ECO:0000256" key="1">
    <source>
        <dbReference type="ARBA" id="ARBA00004651"/>
    </source>
</evidence>
<evidence type="ECO:0000256" key="7">
    <source>
        <dbReference type="SAM" id="Phobius"/>
    </source>
</evidence>
<comment type="subcellular location">
    <subcellularLocation>
        <location evidence="1">Cell membrane</location>
        <topology evidence="1">Multi-pass membrane protein</topology>
    </subcellularLocation>
</comment>
<evidence type="ECO:0000256" key="6">
    <source>
        <dbReference type="ARBA" id="ARBA00023136"/>
    </source>
</evidence>
<keyword evidence="2 7" id="KW-0812">Transmembrane</keyword>
<evidence type="ECO:0000259" key="9">
    <source>
        <dbReference type="PROSITE" id="PS50929"/>
    </source>
</evidence>
<evidence type="ECO:0000256" key="4">
    <source>
        <dbReference type="ARBA" id="ARBA00022840"/>
    </source>
</evidence>
<dbReference type="InterPro" id="IPR017871">
    <property type="entry name" value="ABC_transporter-like_CS"/>
</dbReference>
<dbReference type="InterPro" id="IPR036640">
    <property type="entry name" value="ABC1_TM_sf"/>
</dbReference>
<dbReference type="SUPFAM" id="SSF90123">
    <property type="entry name" value="ABC transporter transmembrane region"/>
    <property type="match status" value="1"/>
</dbReference>
<dbReference type="InterPro" id="IPR039421">
    <property type="entry name" value="Type_1_exporter"/>
</dbReference>
<feature type="transmembrane region" description="Helical" evidence="7">
    <location>
        <begin position="164"/>
        <end position="181"/>
    </location>
</feature>
<accession>A0ABQ3HN68</accession>
<keyword evidence="6 7" id="KW-0472">Membrane</keyword>
<evidence type="ECO:0000256" key="2">
    <source>
        <dbReference type="ARBA" id="ARBA00022692"/>
    </source>
</evidence>
<dbReference type="SUPFAM" id="SSF52540">
    <property type="entry name" value="P-loop containing nucleoside triphosphate hydrolases"/>
    <property type="match status" value="1"/>
</dbReference>
<dbReference type="Gene3D" id="1.20.1560.10">
    <property type="entry name" value="ABC transporter type 1, transmembrane domain"/>
    <property type="match status" value="1"/>
</dbReference>
<evidence type="ECO:0000313" key="10">
    <source>
        <dbReference type="EMBL" id="GHE18181.1"/>
    </source>
</evidence>
<dbReference type="InterPro" id="IPR003439">
    <property type="entry name" value="ABC_transporter-like_ATP-bd"/>
</dbReference>
<feature type="transmembrane region" description="Helical" evidence="7">
    <location>
        <begin position="45"/>
        <end position="65"/>
    </location>
</feature>
<dbReference type="Pfam" id="PF00005">
    <property type="entry name" value="ABC_tran"/>
    <property type="match status" value="1"/>
</dbReference>
<sequence length="620" mass="66332">MASTDPFDPVSVHVAARSQRRSWSRLVRLVRSSLALVRVSGRRHFSALVCLQVAAAAALAFQVLAVQSLLSAVLAAEEGATVDAAIGPILLLAGLTATTAVLGVCQSQLQRVLGELVARTMWGRVLRVATGVDLYHFETPAFYDHLERVQTHAVGRPYQVTQGLLAMAGATVASIGLGVALASISPLLLVLVAAGGVPVLLTSRRESRLEFGFSVQQTAVLRERTYLALVQTGRDEAKEVRAFGLGDWLRSRFDDSYERYLGALRRHAARRTVLALVGQLGSAAILAGTLLVLVRLVSQGSIGVAEAGAAVVAMRLLAGQVQSLFRGMQVIFESGLFLDDLDRFLELGRSFVDQSRGVEAPVSFGTIRVDDVRFSYPGSSVEALRGISLELHAGEIVAVVGENGSGKTTLAKLLAGLYRPASGRITWDGSHIDDFRPGSLRERISVTFQDFVRYAFSGAENIAVGRVEEAASDDRVRRAAHVAGADDVLEALPHGYDTLLSRLFSGGVDLSGGQWQRVALARSFFRDAPLMILDEPSAALDPRAEHALFSSLRDVLDGRTALFISHRFSTVRGADRIVVMDAGTVVEEGTHSELMAAGGLYADLYRLQSDTDVGGDAASS</sequence>
<dbReference type="PANTHER" id="PTHR43394">
    <property type="entry name" value="ATP-DEPENDENT PERMEASE MDL1, MITOCHONDRIAL"/>
    <property type="match status" value="1"/>
</dbReference>
<comment type="caution">
    <text evidence="10">The sequence shown here is derived from an EMBL/GenBank/DDBJ whole genome shotgun (WGS) entry which is preliminary data.</text>
</comment>
<evidence type="ECO:0000313" key="11">
    <source>
        <dbReference type="Proteomes" id="UP000597341"/>
    </source>
</evidence>
<dbReference type="InterPro" id="IPR003593">
    <property type="entry name" value="AAA+_ATPase"/>
</dbReference>
<keyword evidence="11" id="KW-1185">Reference proteome</keyword>
<protein>
    <submittedName>
        <fullName evidence="10">HlyB/MsbA family ABC transporter</fullName>
    </submittedName>
</protein>
<feature type="transmembrane region" description="Helical" evidence="7">
    <location>
        <begin position="187"/>
        <end position="203"/>
    </location>
</feature>
<dbReference type="SMART" id="SM00382">
    <property type="entry name" value="AAA"/>
    <property type="match status" value="1"/>
</dbReference>
<dbReference type="PROSITE" id="PS00211">
    <property type="entry name" value="ABC_TRANSPORTER_1"/>
    <property type="match status" value="1"/>
</dbReference>
<dbReference type="InterPro" id="IPR027417">
    <property type="entry name" value="P-loop_NTPase"/>
</dbReference>
<feature type="domain" description="ABC transmembrane type-1" evidence="9">
    <location>
        <begin position="47"/>
        <end position="333"/>
    </location>
</feature>
<keyword evidence="4" id="KW-0067">ATP-binding</keyword>
<evidence type="ECO:0000259" key="8">
    <source>
        <dbReference type="PROSITE" id="PS50893"/>
    </source>
</evidence>
<gene>
    <name evidence="10" type="ORF">GCM10011376_27910</name>
</gene>
<keyword evidence="5 7" id="KW-1133">Transmembrane helix</keyword>
<evidence type="ECO:0000256" key="5">
    <source>
        <dbReference type="ARBA" id="ARBA00022989"/>
    </source>
</evidence>
<dbReference type="PROSITE" id="PS50929">
    <property type="entry name" value="ABC_TM1F"/>
    <property type="match status" value="1"/>
</dbReference>
<dbReference type="Proteomes" id="UP000597341">
    <property type="component" value="Unassembled WGS sequence"/>
</dbReference>
<proteinExistence type="predicted"/>
<dbReference type="EMBL" id="BNAD01000008">
    <property type="protein sequence ID" value="GHE18181.1"/>
    <property type="molecule type" value="Genomic_DNA"/>
</dbReference>
<keyword evidence="3" id="KW-0547">Nucleotide-binding</keyword>
<feature type="transmembrane region" description="Helical" evidence="7">
    <location>
        <begin position="273"/>
        <end position="294"/>
    </location>
</feature>
<dbReference type="PANTHER" id="PTHR43394:SF1">
    <property type="entry name" value="ATP-BINDING CASSETTE SUB-FAMILY B MEMBER 10, MITOCHONDRIAL"/>
    <property type="match status" value="1"/>
</dbReference>
<dbReference type="InterPro" id="IPR011527">
    <property type="entry name" value="ABC1_TM_dom"/>
</dbReference>
<feature type="transmembrane region" description="Helical" evidence="7">
    <location>
        <begin position="85"/>
        <end position="105"/>
    </location>
</feature>
<dbReference type="Gene3D" id="3.40.50.300">
    <property type="entry name" value="P-loop containing nucleotide triphosphate hydrolases"/>
    <property type="match status" value="1"/>
</dbReference>
<feature type="domain" description="ABC transporter" evidence="8">
    <location>
        <begin position="367"/>
        <end position="607"/>
    </location>
</feature>
<reference evidence="11" key="1">
    <citation type="journal article" date="2019" name="Int. J. Syst. Evol. Microbiol.">
        <title>The Global Catalogue of Microorganisms (GCM) 10K type strain sequencing project: providing services to taxonomists for standard genome sequencing and annotation.</title>
        <authorList>
            <consortium name="The Broad Institute Genomics Platform"/>
            <consortium name="The Broad Institute Genome Sequencing Center for Infectious Disease"/>
            <person name="Wu L."/>
            <person name="Ma J."/>
        </authorList>
    </citation>
    <scope>NUCLEOTIDE SEQUENCE [LARGE SCALE GENOMIC DNA]</scope>
    <source>
        <strain evidence="11">CGMCC 1.12791</strain>
    </source>
</reference>
<organism evidence="10 11">
    <name type="scientific">Nocardioides flavus</name>
    <name type="common">ex Wang et al. 2016</name>
    <dbReference type="NCBI Taxonomy" id="2058780"/>
    <lineage>
        <taxon>Bacteria</taxon>
        <taxon>Bacillati</taxon>
        <taxon>Actinomycetota</taxon>
        <taxon>Actinomycetes</taxon>
        <taxon>Propionibacteriales</taxon>
        <taxon>Nocardioidaceae</taxon>
        <taxon>Nocardioides</taxon>
    </lineage>
</organism>
<name>A0ABQ3HN68_9ACTN</name>